<dbReference type="Gene3D" id="1.20.120.550">
    <property type="entry name" value="Membrane associated eicosanoid/glutathione metabolism-like domain"/>
    <property type="match status" value="1"/>
</dbReference>
<keyword evidence="6" id="KW-0808">Transferase</keyword>
<keyword evidence="8" id="KW-1000">Mitochondrion outer membrane</keyword>
<evidence type="ECO:0000256" key="2">
    <source>
        <dbReference type="ARBA" id="ARBA00004294"/>
    </source>
</evidence>
<dbReference type="Proteomes" id="UP000801492">
    <property type="component" value="Unassembled WGS sequence"/>
</dbReference>
<evidence type="ECO:0000256" key="15">
    <source>
        <dbReference type="ARBA" id="ARBA00039397"/>
    </source>
</evidence>
<dbReference type="GO" id="GO:0005789">
    <property type="term" value="C:endoplasmic reticulum membrane"/>
    <property type="evidence" value="ECO:0007669"/>
    <property type="project" value="UniProtKB-SubCell"/>
</dbReference>
<dbReference type="EMBL" id="VTPC01090713">
    <property type="protein sequence ID" value="KAF2881627.1"/>
    <property type="molecule type" value="Genomic_DNA"/>
</dbReference>
<dbReference type="GO" id="GO:0004364">
    <property type="term" value="F:glutathione transferase activity"/>
    <property type="evidence" value="ECO:0007669"/>
    <property type="project" value="UniProtKB-EC"/>
</dbReference>
<sequence>MSIISKVLSLENPAFCGYVTYSSLLVLKMMIMPLLTVKQRRKFGVPISPEDCAIYNRKSLRLHEEVERIRRAHLNDLENIPIFFIAGAFYLLTNPSPRTALNLFRTYTIARYCHTFVYAVVVIPQPARAISWSIGFAITGYMLFRTIRHFKAF</sequence>
<evidence type="ECO:0000256" key="7">
    <source>
        <dbReference type="ARBA" id="ARBA00022692"/>
    </source>
</evidence>
<evidence type="ECO:0000256" key="14">
    <source>
        <dbReference type="ARBA" id="ARBA00038540"/>
    </source>
</evidence>
<dbReference type="InterPro" id="IPR023352">
    <property type="entry name" value="MAPEG-like_dom_sf"/>
</dbReference>
<evidence type="ECO:0000256" key="12">
    <source>
        <dbReference type="ARBA" id="ARBA00023128"/>
    </source>
</evidence>
<evidence type="ECO:0000256" key="9">
    <source>
        <dbReference type="ARBA" id="ARBA00022824"/>
    </source>
</evidence>
<comment type="subcellular location">
    <subcellularLocation>
        <location evidence="3">Endoplasmic reticulum membrane</location>
        <topology evidence="3">Multi-pass membrane protein</topology>
    </subcellularLocation>
    <subcellularLocation>
        <location evidence="2">Mitochondrion outer membrane</location>
    </subcellularLocation>
</comment>
<evidence type="ECO:0000256" key="6">
    <source>
        <dbReference type="ARBA" id="ARBA00022679"/>
    </source>
</evidence>
<evidence type="ECO:0000313" key="19">
    <source>
        <dbReference type="Proteomes" id="UP000801492"/>
    </source>
</evidence>
<keyword evidence="19" id="KW-1185">Reference proteome</keyword>
<dbReference type="FunFam" id="1.20.120.550:FF:000002">
    <property type="entry name" value="Microsomal glutathione S-transferase 1"/>
    <property type="match status" value="1"/>
</dbReference>
<dbReference type="EC" id="2.5.1.18" evidence="5"/>
<dbReference type="GO" id="GO:0005741">
    <property type="term" value="C:mitochondrial outer membrane"/>
    <property type="evidence" value="ECO:0007669"/>
    <property type="project" value="UniProtKB-SubCell"/>
</dbReference>
<dbReference type="OrthoDB" id="193139at2759"/>
<name>A0A8K0CAA5_IGNLU</name>
<comment type="similarity">
    <text evidence="4">Belongs to the MAPEG family.</text>
</comment>
<evidence type="ECO:0000313" key="18">
    <source>
        <dbReference type="EMBL" id="KAF2881627.1"/>
    </source>
</evidence>
<keyword evidence="12" id="KW-0496">Mitochondrion</keyword>
<dbReference type="Pfam" id="PF01124">
    <property type="entry name" value="MAPEG"/>
    <property type="match status" value="1"/>
</dbReference>
<protein>
    <recommendedName>
        <fullName evidence="15">Microsomal glutathione S-transferase 1</fullName>
        <ecNumber evidence="5">2.5.1.18</ecNumber>
    </recommendedName>
</protein>
<dbReference type="InterPro" id="IPR040162">
    <property type="entry name" value="MGST1-like"/>
</dbReference>
<accession>A0A8K0CAA5</accession>
<gene>
    <name evidence="18" type="ORF">ILUMI_24570</name>
</gene>
<comment type="function">
    <text evidence="1">Conjugation of reduced glutathione to a wide number of exogenous and endogenous hydrophobic electrophiles.</text>
</comment>
<evidence type="ECO:0000256" key="17">
    <source>
        <dbReference type="SAM" id="Phobius"/>
    </source>
</evidence>
<dbReference type="InterPro" id="IPR001129">
    <property type="entry name" value="Membr-assoc_MAPEG"/>
</dbReference>
<evidence type="ECO:0000256" key="13">
    <source>
        <dbReference type="ARBA" id="ARBA00023136"/>
    </source>
</evidence>
<dbReference type="AlphaFoldDB" id="A0A8K0CAA5"/>
<keyword evidence="9" id="KW-0256">Endoplasmic reticulum</keyword>
<feature type="transmembrane region" description="Helical" evidence="17">
    <location>
        <begin position="77"/>
        <end position="93"/>
    </location>
</feature>
<keyword evidence="7 17" id="KW-0812">Transmembrane</keyword>
<evidence type="ECO:0000256" key="8">
    <source>
        <dbReference type="ARBA" id="ARBA00022787"/>
    </source>
</evidence>
<proteinExistence type="inferred from homology"/>
<evidence type="ECO:0000256" key="3">
    <source>
        <dbReference type="ARBA" id="ARBA00004477"/>
    </source>
</evidence>
<keyword evidence="10 17" id="KW-1133">Transmembrane helix</keyword>
<keyword evidence="13 17" id="KW-0472">Membrane</keyword>
<evidence type="ECO:0000256" key="16">
    <source>
        <dbReference type="ARBA" id="ARBA00049385"/>
    </source>
</evidence>
<evidence type="ECO:0000256" key="11">
    <source>
        <dbReference type="ARBA" id="ARBA00022990"/>
    </source>
</evidence>
<keyword evidence="11" id="KW-0007">Acetylation</keyword>
<comment type="caution">
    <text evidence="18">The sequence shown here is derived from an EMBL/GenBank/DDBJ whole genome shotgun (WGS) entry which is preliminary data.</text>
</comment>
<reference evidence="18" key="1">
    <citation type="submission" date="2019-08" db="EMBL/GenBank/DDBJ databases">
        <title>The genome of the North American firefly Photinus pyralis.</title>
        <authorList>
            <consortium name="Photinus pyralis genome working group"/>
            <person name="Fallon T.R."/>
            <person name="Sander Lower S.E."/>
            <person name="Weng J.-K."/>
        </authorList>
    </citation>
    <scope>NUCLEOTIDE SEQUENCE</scope>
    <source>
        <strain evidence="18">TRF0915ILg1</strain>
        <tissue evidence="18">Whole body</tissue>
    </source>
</reference>
<dbReference type="SUPFAM" id="SSF161084">
    <property type="entry name" value="MAPEG domain-like"/>
    <property type="match status" value="1"/>
</dbReference>
<evidence type="ECO:0000256" key="5">
    <source>
        <dbReference type="ARBA" id="ARBA00012452"/>
    </source>
</evidence>
<comment type="catalytic activity">
    <reaction evidence="16">
        <text>RX + glutathione = an S-substituted glutathione + a halide anion + H(+)</text>
        <dbReference type="Rhea" id="RHEA:16437"/>
        <dbReference type="ChEBI" id="CHEBI:15378"/>
        <dbReference type="ChEBI" id="CHEBI:16042"/>
        <dbReference type="ChEBI" id="CHEBI:17792"/>
        <dbReference type="ChEBI" id="CHEBI:57925"/>
        <dbReference type="ChEBI" id="CHEBI:90779"/>
        <dbReference type="EC" id="2.5.1.18"/>
    </reaction>
    <physiologicalReaction direction="left-to-right" evidence="16">
        <dbReference type="Rhea" id="RHEA:16438"/>
    </physiologicalReaction>
</comment>
<dbReference type="PANTHER" id="PTHR10689">
    <property type="entry name" value="MICROSOMAL GLUTATHIONE S-TRANSFERASE 1"/>
    <property type="match status" value="1"/>
</dbReference>
<evidence type="ECO:0000256" key="4">
    <source>
        <dbReference type="ARBA" id="ARBA00010459"/>
    </source>
</evidence>
<evidence type="ECO:0000256" key="1">
    <source>
        <dbReference type="ARBA" id="ARBA00003701"/>
    </source>
</evidence>
<dbReference type="PANTHER" id="PTHR10689:SF6">
    <property type="entry name" value="MICROSOMAL GLUTATHIONE S-TRANSFERASE 1"/>
    <property type="match status" value="1"/>
</dbReference>
<evidence type="ECO:0000256" key="10">
    <source>
        <dbReference type="ARBA" id="ARBA00022989"/>
    </source>
</evidence>
<feature type="transmembrane region" description="Helical" evidence="17">
    <location>
        <begin position="18"/>
        <end position="37"/>
    </location>
</feature>
<organism evidence="18 19">
    <name type="scientific">Ignelater luminosus</name>
    <name type="common">Cucubano</name>
    <name type="synonym">Pyrophorus luminosus</name>
    <dbReference type="NCBI Taxonomy" id="2038154"/>
    <lineage>
        <taxon>Eukaryota</taxon>
        <taxon>Metazoa</taxon>
        <taxon>Ecdysozoa</taxon>
        <taxon>Arthropoda</taxon>
        <taxon>Hexapoda</taxon>
        <taxon>Insecta</taxon>
        <taxon>Pterygota</taxon>
        <taxon>Neoptera</taxon>
        <taxon>Endopterygota</taxon>
        <taxon>Coleoptera</taxon>
        <taxon>Polyphaga</taxon>
        <taxon>Elateriformia</taxon>
        <taxon>Elateroidea</taxon>
        <taxon>Elateridae</taxon>
        <taxon>Agrypninae</taxon>
        <taxon>Pyrophorini</taxon>
        <taxon>Ignelater</taxon>
    </lineage>
</organism>
<comment type="subunit">
    <text evidence="14">Homotrimer; The trimer binds only one molecule of glutathione.</text>
</comment>